<protein>
    <submittedName>
        <fullName evidence="1">Uncharacterized protein</fullName>
    </submittedName>
</protein>
<reference evidence="1" key="1">
    <citation type="journal article" date="2010" name="Genomics">
        <title>Tracing phylogenomic events leading to diversity of Haemophilus influenzae and the emergence of Brazilian Purpuric Fever (BPF)-associated clones.</title>
        <authorList>
            <person name="Papazisi L."/>
            <person name="Ratnayake S."/>
            <person name="Remortel B.G."/>
            <person name="Bock G.R."/>
            <person name="Liang W."/>
            <person name="Saeed A.I."/>
            <person name="Liu J."/>
            <person name="Fleischmann R.D."/>
            <person name="Kilian M."/>
            <person name="Peterson S.N."/>
        </authorList>
    </citation>
    <scope>NUCLEOTIDE SEQUENCE [LARGE SCALE GENOMIC DNA]</scope>
    <source>
        <strain evidence="1">HK1212</strain>
    </source>
</reference>
<accession>A0A7G2JWW3</accession>
<proteinExistence type="predicted"/>
<feature type="non-terminal residue" evidence="1">
    <location>
        <position position="34"/>
    </location>
</feature>
<evidence type="ECO:0000313" key="1">
    <source>
        <dbReference type="EMBL" id="EFA27754.1"/>
    </source>
</evidence>
<sequence length="34" mass="3896">MLFCQASLKMCIITLVIHKISGKMTALYPWLMPI</sequence>
<dbReference type="EMBL" id="ABFC01001155">
    <property type="protein sequence ID" value="EFA27754.1"/>
    <property type="molecule type" value="Genomic_DNA"/>
</dbReference>
<organism evidence="1">
    <name type="scientific">Haemophilus influenzae HK1212</name>
    <dbReference type="NCBI Taxonomy" id="456482"/>
    <lineage>
        <taxon>Bacteria</taxon>
        <taxon>Pseudomonadati</taxon>
        <taxon>Pseudomonadota</taxon>
        <taxon>Gammaproteobacteria</taxon>
        <taxon>Pasteurellales</taxon>
        <taxon>Pasteurellaceae</taxon>
        <taxon>Haemophilus</taxon>
    </lineage>
</organism>
<name>A0A7G2JWW3_HAEIF</name>
<comment type="caution">
    <text evidence="1">The sequence shown here is derived from an EMBL/GenBank/DDBJ whole genome shotgun (WGS) entry which is preliminary data.</text>
</comment>
<dbReference type="AlphaFoldDB" id="A0A7G2JWW3"/>
<gene>
    <name evidence="1" type="ORF">HAINFHK1212_0052</name>
</gene>